<dbReference type="CDD" id="cd00167">
    <property type="entry name" value="SANT"/>
    <property type="match status" value="1"/>
</dbReference>
<dbReference type="Gene3D" id="1.10.10.60">
    <property type="entry name" value="Homeodomain-like"/>
    <property type="match status" value="1"/>
</dbReference>
<evidence type="ECO:0000259" key="1">
    <source>
        <dbReference type="PROSITE" id="PS50090"/>
    </source>
</evidence>
<dbReference type="Pfam" id="PF00249">
    <property type="entry name" value="Myb_DNA-binding"/>
    <property type="match status" value="1"/>
</dbReference>
<gene>
    <name evidence="2" type="ORF">TPC1_20102</name>
</gene>
<feature type="domain" description="Myb-like" evidence="1">
    <location>
        <begin position="1"/>
        <end position="48"/>
    </location>
</feature>
<evidence type="ECO:0000313" key="2">
    <source>
        <dbReference type="EMBL" id="JAP90599.1"/>
    </source>
</evidence>
<feature type="non-terminal residue" evidence="2">
    <location>
        <position position="1"/>
    </location>
</feature>
<organism evidence="2">
    <name type="scientific">Trepomonas sp. PC1</name>
    <dbReference type="NCBI Taxonomy" id="1076344"/>
    <lineage>
        <taxon>Eukaryota</taxon>
        <taxon>Metamonada</taxon>
        <taxon>Diplomonadida</taxon>
        <taxon>Hexamitidae</taxon>
        <taxon>Hexamitinae</taxon>
        <taxon>Trepomonas</taxon>
    </lineage>
</organism>
<accession>A0A146K532</accession>
<keyword evidence="2" id="KW-0238">DNA-binding</keyword>
<dbReference type="SMART" id="SM00717">
    <property type="entry name" value="SANT"/>
    <property type="match status" value="1"/>
</dbReference>
<sequence length="171" mass="20102">NWTDESVKKLIDVVAINKRNGQIDWNGVQSHFKDRSLQQCKSFYSNRCKKFMLNTQYQATEYAVKMSYLQILTGQTFENESPDQKALRFLAQNYEADFFSSAVFINKDLTNIELDFDLICGFSIFYKYHCEVMFNQINNLLQKSDQCKIDGYVVTKRMWSTFLQKLDALEA</sequence>
<reference evidence="2" key="1">
    <citation type="submission" date="2015-07" db="EMBL/GenBank/DDBJ databases">
        <title>Adaptation to a free-living lifestyle via gene acquisitions in the diplomonad Trepomonas sp. PC1.</title>
        <authorList>
            <person name="Xu F."/>
            <person name="Jerlstrom-Hultqvist J."/>
            <person name="Kolisko M."/>
            <person name="Simpson A.G.B."/>
            <person name="Roger A.J."/>
            <person name="Svard S.G."/>
            <person name="Andersson J.O."/>
        </authorList>
    </citation>
    <scope>NUCLEOTIDE SEQUENCE</scope>
    <source>
        <strain evidence="2">PC1</strain>
    </source>
</reference>
<dbReference type="GO" id="GO:0003677">
    <property type="term" value="F:DNA binding"/>
    <property type="evidence" value="ECO:0007669"/>
    <property type="project" value="UniProtKB-KW"/>
</dbReference>
<proteinExistence type="predicted"/>
<dbReference type="AlphaFoldDB" id="A0A146K532"/>
<protein>
    <submittedName>
        <fullName evidence="2">Myb-like DNA-binding domain-containing protein</fullName>
    </submittedName>
</protein>
<dbReference type="InterPro" id="IPR001005">
    <property type="entry name" value="SANT/Myb"/>
</dbReference>
<dbReference type="SUPFAM" id="SSF46689">
    <property type="entry name" value="Homeodomain-like"/>
    <property type="match status" value="1"/>
</dbReference>
<feature type="non-terminal residue" evidence="2">
    <location>
        <position position="171"/>
    </location>
</feature>
<dbReference type="EMBL" id="GDID01006007">
    <property type="protein sequence ID" value="JAP90599.1"/>
    <property type="molecule type" value="Transcribed_RNA"/>
</dbReference>
<name>A0A146K532_9EUKA</name>
<dbReference type="InterPro" id="IPR009057">
    <property type="entry name" value="Homeodomain-like_sf"/>
</dbReference>
<dbReference type="PROSITE" id="PS50090">
    <property type="entry name" value="MYB_LIKE"/>
    <property type="match status" value="1"/>
</dbReference>